<proteinExistence type="predicted"/>
<gene>
    <name evidence="2" type="ORF">AB1Y20_017562</name>
</gene>
<dbReference type="EMBL" id="JBGBPQ010000006">
    <property type="protein sequence ID" value="KAL1522577.1"/>
    <property type="molecule type" value="Genomic_DNA"/>
</dbReference>
<name>A0AB34JPD4_PRYPA</name>
<organism evidence="2 3">
    <name type="scientific">Prymnesium parvum</name>
    <name type="common">Toxic golden alga</name>
    <dbReference type="NCBI Taxonomy" id="97485"/>
    <lineage>
        <taxon>Eukaryota</taxon>
        <taxon>Haptista</taxon>
        <taxon>Haptophyta</taxon>
        <taxon>Prymnesiophyceae</taxon>
        <taxon>Prymnesiales</taxon>
        <taxon>Prymnesiaceae</taxon>
        <taxon>Prymnesium</taxon>
    </lineage>
</organism>
<dbReference type="AlphaFoldDB" id="A0AB34JPD4"/>
<evidence type="ECO:0000313" key="3">
    <source>
        <dbReference type="Proteomes" id="UP001515480"/>
    </source>
</evidence>
<reference evidence="2 3" key="1">
    <citation type="journal article" date="2024" name="Science">
        <title>Giant polyketide synthase enzymes in the biosynthesis of giant marine polyether toxins.</title>
        <authorList>
            <person name="Fallon T.R."/>
            <person name="Shende V.V."/>
            <person name="Wierzbicki I.H."/>
            <person name="Pendleton A.L."/>
            <person name="Watervoot N.F."/>
            <person name="Auber R.P."/>
            <person name="Gonzalez D.J."/>
            <person name="Wisecaver J.H."/>
            <person name="Moore B.S."/>
        </authorList>
    </citation>
    <scope>NUCLEOTIDE SEQUENCE [LARGE SCALE GENOMIC DNA]</scope>
    <source>
        <strain evidence="2 3">12B1</strain>
    </source>
</reference>
<protein>
    <submittedName>
        <fullName evidence="2">Uncharacterized protein</fullName>
    </submittedName>
</protein>
<sequence length="71" mass="7470">MQRCRAVKACARSTTQAGPMPETLDTPAIYKANPTGSTTPSRSAAEKKAGAAALHWTVLWAGVRGFHMLAA</sequence>
<evidence type="ECO:0000313" key="2">
    <source>
        <dbReference type="EMBL" id="KAL1522577.1"/>
    </source>
</evidence>
<feature type="region of interest" description="Disordered" evidence="1">
    <location>
        <begin position="1"/>
        <end position="46"/>
    </location>
</feature>
<evidence type="ECO:0000256" key="1">
    <source>
        <dbReference type="SAM" id="MobiDB-lite"/>
    </source>
</evidence>
<comment type="caution">
    <text evidence="2">The sequence shown here is derived from an EMBL/GenBank/DDBJ whole genome shotgun (WGS) entry which is preliminary data.</text>
</comment>
<accession>A0AB34JPD4</accession>
<dbReference type="Proteomes" id="UP001515480">
    <property type="component" value="Unassembled WGS sequence"/>
</dbReference>
<keyword evidence="3" id="KW-1185">Reference proteome</keyword>